<dbReference type="PROSITE" id="PS50850">
    <property type="entry name" value="MFS"/>
    <property type="match status" value="1"/>
</dbReference>
<organism evidence="7">
    <name type="scientific">Spodoptera frugiperda</name>
    <name type="common">Fall armyworm</name>
    <dbReference type="NCBI Taxonomy" id="7108"/>
    <lineage>
        <taxon>Eukaryota</taxon>
        <taxon>Metazoa</taxon>
        <taxon>Ecdysozoa</taxon>
        <taxon>Arthropoda</taxon>
        <taxon>Hexapoda</taxon>
        <taxon>Insecta</taxon>
        <taxon>Pterygota</taxon>
        <taxon>Neoptera</taxon>
        <taxon>Endopterygota</taxon>
        <taxon>Lepidoptera</taxon>
        <taxon>Glossata</taxon>
        <taxon>Ditrysia</taxon>
        <taxon>Noctuoidea</taxon>
        <taxon>Noctuidae</taxon>
        <taxon>Amphipyrinae</taxon>
        <taxon>Spodoptera</taxon>
    </lineage>
</organism>
<dbReference type="InterPro" id="IPR036259">
    <property type="entry name" value="MFS_trans_sf"/>
</dbReference>
<reference evidence="7" key="1">
    <citation type="submission" date="2016-07" db="EMBL/GenBank/DDBJ databases">
        <authorList>
            <person name="Bretaudeau A."/>
        </authorList>
    </citation>
    <scope>NUCLEOTIDE SEQUENCE</scope>
    <source>
        <strain evidence="7">Rice</strain>
        <tissue evidence="7">Whole body</tissue>
    </source>
</reference>
<keyword evidence="3 5" id="KW-1133">Transmembrane helix</keyword>
<dbReference type="Pfam" id="PF00083">
    <property type="entry name" value="Sugar_tr"/>
    <property type="match status" value="1"/>
</dbReference>
<dbReference type="GO" id="GO:0022857">
    <property type="term" value="F:transmembrane transporter activity"/>
    <property type="evidence" value="ECO:0007669"/>
    <property type="project" value="InterPro"/>
</dbReference>
<feature type="transmembrane region" description="Helical" evidence="5">
    <location>
        <begin position="92"/>
        <end position="112"/>
    </location>
</feature>
<comment type="subcellular location">
    <subcellularLocation>
        <location evidence="1">Membrane</location>
        <topology evidence="1">Multi-pass membrane protein</topology>
    </subcellularLocation>
</comment>
<evidence type="ECO:0000256" key="1">
    <source>
        <dbReference type="ARBA" id="ARBA00004141"/>
    </source>
</evidence>
<dbReference type="Gene3D" id="1.20.1250.20">
    <property type="entry name" value="MFS general substrate transporter like domains"/>
    <property type="match status" value="1"/>
</dbReference>
<feature type="transmembrane region" description="Helical" evidence="5">
    <location>
        <begin position="58"/>
        <end position="80"/>
    </location>
</feature>
<dbReference type="AlphaFoldDB" id="A0A2H1WT72"/>
<evidence type="ECO:0000256" key="2">
    <source>
        <dbReference type="ARBA" id="ARBA00022692"/>
    </source>
</evidence>
<feature type="domain" description="Major facilitator superfamily (MFS) profile" evidence="6">
    <location>
        <begin position="1"/>
        <end position="164"/>
    </location>
</feature>
<evidence type="ECO:0000256" key="3">
    <source>
        <dbReference type="ARBA" id="ARBA00022989"/>
    </source>
</evidence>
<dbReference type="EMBL" id="ODYU01010873">
    <property type="protein sequence ID" value="SOQ56248.1"/>
    <property type="molecule type" value="Genomic_DNA"/>
</dbReference>
<dbReference type="SUPFAM" id="SSF103473">
    <property type="entry name" value="MFS general substrate transporter"/>
    <property type="match status" value="1"/>
</dbReference>
<evidence type="ECO:0000313" key="7">
    <source>
        <dbReference type="EMBL" id="SOQ56248.1"/>
    </source>
</evidence>
<keyword evidence="2 5" id="KW-0812">Transmembrane</keyword>
<gene>
    <name evidence="7" type="ORF">SFRICE_027766</name>
</gene>
<name>A0A2H1WT72_SPOFR</name>
<evidence type="ECO:0000259" key="6">
    <source>
        <dbReference type="PROSITE" id="PS50850"/>
    </source>
</evidence>
<dbReference type="PANTHER" id="PTHR48021">
    <property type="match status" value="1"/>
</dbReference>
<evidence type="ECO:0000256" key="4">
    <source>
        <dbReference type="ARBA" id="ARBA00023136"/>
    </source>
</evidence>
<proteinExistence type="predicted"/>
<evidence type="ECO:0000256" key="5">
    <source>
        <dbReference type="SAM" id="Phobius"/>
    </source>
</evidence>
<protein>
    <submittedName>
        <fullName evidence="7">SFRICE_027766</fullName>
    </submittedName>
</protein>
<keyword evidence="4 5" id="KW-0472">Membrane</keyword>
<dbReference type="GO" id="GO:0016020">
    <property type="term" value="C:membrane"/>
    <property type="evidence" value="ECO:0007669"/>
    <property type="project" value="UniProtKB-SubCell"/>
</dbReference>
<sequence>MGGGDCLPSGDTSTRLGVFHKKNNSMRLVIGLHGWCGGWATGCRATCSEFDSRTEQLFVFSTGAIPPLGAFLGSMISGTLMQHFGRKRTLQLTSPIWVAAWLILGFAKYYPLLLVGRIITGIGVGFVLATAQVYDFLLCRRCVYKHTSLHTLDTQTRNDNLWII</sequence>
<dbReference type="InterPro" id="IPR005828">
    <property type="entry name" value="MFS_sugar_transport-like"/>
</dbReference>
<dbReference type="InterPro" id="IPR020846">
    <property type="entry name" value="MFS_dom"/>
</dbReference>
<dbReference type="InterPro" id="IPR050549">
    <property type="entry name" value="MFS_Trehalose_Transporter"/>
</dbReference>
<dbReference type="PANTHER" id="PTHR48021:SF1">
    <property type="entry name" value="GH07001P-RELATED"/>
    <property type="match status" value="1"/>
</dbReference>
<feature type="transmembrane region" description="Helical" evidence="5">
    <location>
        <begin position="118"/>
        <end position="138"/>
    </location>
</feature>
<accession>A0A2H1WT72</accession>